<gene>
    <name evidence="2" type="ORF">FAGAP_4841</name>
</gene>
<evidence type="ECO:0000256" key="1">
    <source>
        <dbReference type="SAM" id="MobiDB-lite"/>
    </source>
</evidence>
<dbReference type="EMBL" id="LUFC02000298">
    <property type="protein sequence ID" value="KAF4498967.1"/>
    <property type="molecule type" value="Genomic_DNA"/>
</dbReference>
<keyword evidence="2" id="KW-0675">Receptor</keyword>
<feature type="compositionally biased region" description="Basic and acidic residues" evidence="1">
    <location>
        <begin position="72"/>
        <end position="82"/>
    </location>
</feature>
<name>A0A9P5EFA8_9HYPO</name>
<evidence type="ECO:0000313" key="2">
    <source>
        <dbReference type="EMBL" id="KAF4498967.1"/>
    </source>
</evidence>
<proteinExistence type="predicted"/>
<feature type="region of interest" description="Disordered" evidence="1">
    <location>
        <begin position="53"/>
        <end position="113"/>
    </location>
</feature>
<sequence>MLKAPSSDNVFYVRIRTAICLMPSAIGANLNQETSSGAAVFTHLVYHKVLVPRQEQEVTMEPENRPAPITTEKPDEPQDSKTTDAAPVPVPVPVPNEPDGPKKPDDPKKPDNS</sequence>
<feature type="compositionally biased region" description="Pro residues" evidence="1">
    <location>
        <begin position="88"/>
        <end position="98"/>
    </location>
</feature>
<comment type="caution">
    <text evidence="2">The sequence shown here is derived from an EMBL/GenBank/DDBJ whole genome shotgun (WGS) entry which is preliminary data.</text>
</comment>
<accession>A0A9P5EFA8</accession>
<evidence type="ECO:0000313" key="3">
    <source>
        <dbReference type="Proteomes" id="UP000737391"/>
    </source>
</evidence>
<dbReference type="AlphaFoldDB" id="A0A9P5EFA8"/>
<feature type="compositionally biased region" description="Basic and acidic residues" evidence="1">
    <location>
        <begin position="99"/>
        <end position="113"/>
    </location>
</feature>
<dbReference type="OrthoDB" id="1896086at2759"/>
<dbReference type="Proteomes" id="UP000737391">
    <property type="component" value="Unassembled WGS sequence"/>
</dbReference>
<keyword evidence="3" id="KW-1185">Reference proteome</keyword>
<protein>
    <submittedName>
        <fullName evidence="2">FC receptor</fullName>
    </submittedName>
</protein>
<reference evidence="2" key="1">
    <citation type="submission" date="2020-01" db="EMBL/GenBank/DDBJ databases">
        <title>Identification and distribution of gene clusters putatively required for synthesis of sphingolipid metabolism inhibitors in phylogenetically diverse species of the filamentous fungus Fusarium.</title>
        <authorList>
            <person name="Kim H.-S."/>
            <person name="Busman M."/>
            <person name="Brown D.W."/>
            <person name="Divon H."/>
            <person name="Uhlig S."/>
            <person name="Proctor R.H."/>
        </authorList>
    </citation>
    <scope>NUCLEOTIDE SEQUENCE</scope>
    <source>
        <strain evidence="2">NRRL 31653</strain>
    </source>
</reference>
<organism evidence="2 3">
    <name type="scientific">Fusarium agapanthi</name>
    <dbReference type="NCBI Taxonomy" id="1803897"/>
    <lineage>
        <taxon>Eukaryota</taxon>
        <taxon>Fungi</taxon>
        <taxon>Dikarya</taxon>
        <taxon>Ascomycota</taxon>
        <taxon>Pezizomycotina</taxon>
        <taxon>Sordariomycetes</taxon>
        <taxon>Hypocreomycetidae</taxon>
        <taxon>Hypocreales</taxon>
        <taxon>Nectriaceae</taxon>
        <taxon>Fusarium</taxon>
        <taxon>Fusarium fujikuroi species complex</taxon>
    </lineage>
</organism>